<feature type="compositionally biased region" description="Polar residues" evidence="4">
    <location>
        <begin position="381"/>
        <end position="405"/>
    </location>
</feature>
<feature type="region of interest" description="Disordered" evidence="4">
    <location>
        <begin position="770"/>
        <end position="850"/>
    </location>
</feature>
<feature type="compositionally biased region" description="Low complexity" evidence="4">
    <location>
        <begin position="835"/>
        <end position="850"/>
    </location>
</feature>
<feature type="region of interest" description="Disordered" evidence="4">
    <location>
        <begin position="294"/>
        <end position="495"/>
    </location>
</feature>
<accession>A0A9P6FJ87</accession>
<feature type="domain" description="DNA endonuclease activator Ctp1 C-terminal" evidence="5">
    <location>
        <begin position="703"/>
        <end position="797"/>
    </location>
</feature>
<evidence type="ECO:0000256" key="2">
    <source>
        <dbReference type="ARBA" id="ARBA00022763"/>
    </source>
</evidence>
<reference evidence="6" key="1">
    <citation type="journal article" date="2020" name="Fungal Divers.">
        <title>Resolving the Mortierellaceae phylogeny through synthesis of multi-gene phylogenetics and phylogenomics.</title>
        <authorList>
            <person name="Vandepol N."/>
            <person name="Liber J."/>
            <person name="Desiro A."/>
            <person name="Na H."/>
            <person name="Kennedy M."/>
            <person name="Barry K."/>
            <person name="Grigoriev I.V."/>
            <person name="Miller A.N."/>
            <person name="O'Donnell K."/>
            <person name="Stajich J.E."/>
            <person name="Bonito G."/>
        </authorList>
    </citation>
    <scope>NUCLEOTIDE SEQUENCE</scope>
    <source>
        <strain evidence="6">NRRL 2591</strain>
    </source>
</reference>
<protein>
    <recommendedName>
        <fullName evidence="5">DNA endonuclease activator Ctp1 C-terminal domain-containing protein</fullName>
    </recommendedName>
</protein>
<dbReference type="Proteomes" id="UP000723463">
    <property type="component" value="Unassembled WGS sequence"/>
</dbReference>
<feature type="region of interest" description="Disordered" evidence="4">
    <location>
        <begin position="146"/>
        <end position="184"/>
    </location>
</feature>
<feature type="compositionally biased region" description="Low complexity" evidence="4">
    <location>
        <begin position="8"/>
        <end position="19"/>
    </location>
</feature>
<feature type="compositionally biased region" description="Basic and acidic residues" evidence="4">
    <location>
        <begin position="654"/>
        <end position="673"/>
    </location>
</feature>
<dbReference type="AlphaFoldDB" id="A0A9P6FJ87"/>
<feature type="compositionally biased region" description="Low complexity" evidence="4">
    <location>
        <begin position="93"/>
        <end position="113"/>
    </location>
</feature>
<feature type="compositionally biased region" description="Basic and acidic residues" evidence="4">
    <location>
        <begin position="796"/>
        <end position="819"/>
    </location>
</feature>
<feature type="compositionally biased region" description="Acidic residues" evidence="4">
    <location>
        <begin position="644"/>
        <end position="653"/>
    </location>
</feature>
<name>A0A9P6FJ87_9FUNG</name>
<feature type="region of interest" description="Disordered" evidence="4">
    <location>
        <begin position="552"/>
        <end position="587"/>
    </location>
</feature>
<evidence type="ECO:0000313" key="7">
    <source>
        <dbReference type="Proteomes" id="UP000723463"/>
    </source>
</evidence>
<feature type="region of interest" description="Disordered" evidence="4">
    <location>
        <begin position="517"/>
        <end position="539"/>
    </location>
</feature>
<evidence type="ECO:0000256" key="3">
    <source>
        <dbReference type="ARBA" id="ARBA00023242"/>
    </source>
</evidence>
<dbReference type="InterPro" id="IPR013882">
    <property type="entry name" value="Ctp1_C"/>
</dbReference>
<proteinExistence type="predicted"/>
<dbReference type="Pfam" id="PF08573">
    <property type="entry name" value="SAE2"/>
    <property type="match status" value="1"/>
</dbReference>
<comment type="caution">
    <text evidence="6">The sequence shown here is derived from an EMBL/GenBank/DDBJ whole genome shotgun (WGS) entry which is preliminary data.</text>
</comment>
<feature type="region of interest" description="Disordered" evidence="4">
    <location>
        <begin position="1"/>
        <end position="21"/>
    </location>
</feature>
<evidence type="ECO:0000259" key="5">
    <source>
        <dbReference type="Pfam" id="PF08573"/>
    </source>
</evidence>
<feature type="region of interest" description="Disordered" evidence="4">
    <location>
        <begin position="75"/>
        <end position="115"/>
    </location>
</feature>
<evidence type="ECO:0000256" key="1">
    <source>
        <dbReference type="ARBA" id="ARBA00004123"/>
    </source>
</evidence>
<comment type="subcellular location">
    <subcellularLocation>
        <location evidence="1">Nucleus</location>
    </subcellularLocation>
</comment>
<gene>
    <name evidence="6" type="ORF">EC957_009255</name>
</gene>
<keyword evidence="2" id="KW-0227">DNA damage</keyword>
<feature type="compositionally biased region" description="Polar residues" evidence="4">
    <location>
        <begin position="313"/>
        <end position="339"/>
    </location>
</feature>
<organism evidence="6 7">
    <name type="scientific">Mortierella hygrophila</name>
    <dbReference type="NCBI Taxonomy" id="979708"/>
    <lineage>
        <taxon>Eukaryota</taxon>
        <taxon>Fungi</taxon>
        <taxon>Fungi incertae sedis</taxon>
        <taxon>Mucoromycota</taxon>
        <taxon>Mortierellomycotina</taxon>
        <taxon>Mortierellomycetes</taxon>
        <taxon>Mortierellales</taxon>
        <taxon>Mortierellaceae</taxon>
        <taxon>Mortierella</taxon>
    </lineage>
</organism>
<evidence type="ECO:0000256" key="4">
    <source>
        <dbReference type="SAM" id="MobiDB-lite"/>
    </source>
</evidence>
<sequence length="850" mass="94864">MAIHDHLMQAAHHAQALQQRNAELEAENRTLKEAVQQHKLSAIDWCMTAKEYQQDRNMMTLRLEELEMELARMAHSKKANKAGSGADKSKDATAGPSTSTSSSHQQPSKSTASAQTAINDEGNDDLDARHQFLSQSITHILDEMTPKKTEPGLPIHGKAHNGGHNRDADTRSSKQPSALKQPPKSFTCKCGCQEELRAWKTRCKYAENRATAQELRCEQMIIYKDAYKIKWTQWREDQIQQQYQQRMRAAMPFNNSQYMSPFQTASLQQQYLQQQQYQNSLPVSSHEGGFKHARFESEGSETSLQRQERTERNTIYNQITTSFVSGGQAQRQKSGTNIKRATGKGSAEEPHILIDRDDGSSSEGFVGPSASPKRPRIESTVLDSSDGNDTSVEYESSAMSPTFPSDMTLHLRQYQVQSEDDDEESDDYANPSNRPTLGGQPRHRQESPCTPLSRSHKEATLSSVQREQRRFTVAPDSIPSEDHGPASLYDYASDRSSPPMFDTADFITQKASARSHAAAKGAKVSPVHRQTRGEVNSGLRAGVTMRAAATKTATIDKHHSKPSRIAAVPNGGRQNSSSAEPFTVYEDPGPAAPANVVLETPLELQGIRGDKPVSTVKVAPKVIEIAEDDHAAPGNVSNGGDGGEGADVDDNDGGSDKENSPPEAGVIERRDSDGMVDFEETLVTSARRDNSPSKANVPEERIYNYTERRKNKRKLMHGHNCECCRRFYEITGPLPLPDGYSHFFQPIPRPGEKELWEKTDEERLQDRIQQVSRHRVHHMAPMTPPGYWDTDFPSTPERKKWDDIDRERRERKRQQESHQTEQQLQHQRYGGSGGSSSHAGPSGLSSRSKF</sequence>
<dbReference type="EMBL" id="JAAAXW010000005">
    <property type="protein sequence ID" value="KAF9551371.1"/>
    <property type="molecule type" value="Genomic_DNA"/>
</dbReference>
<feature type="compositionally biased region" description="Basic and acidic residues" evidence="4">
    <location>
        <begin position="346"/>
        <end position="359"/>
    </location>
</feature>
<feature type="compositionally biased region" description="Acidic residues" evidence="4">
    <location>
        <begin position="418"/>
        <end position="427"/>
    </location>
</feature>
<dbReference type="GO" id="GO:0005634">
    <property type="term" value="C:nucleus"/>
    <property type="evidence" value="ECO:0007669"/>
    <property type="project" value="UniProtKB-SubCell"/>
</dbReference>
<keyword evidence="3" id="KW-0539">Nucleus</keyword>
<keyword evidence="7" id="KW-1185">Reference proteome</keyword>
<dbReference type="GO" id="GO:0006281">
    <property type="term" value="P:DNA repair"/>
    <property type="evidence" value="ECO:0007669"/>
    <property type="project" value="InterPro"/>
</dbReference>
<feature type="region of interest" description="Disordered" evidence="4">
    <location>
        <begin position="627"/>
        <end position="675"/>
    </location>
</feature>
<evidence type="ECO:0000313" key="6">
    <source>
        <dbReference type="EMBL" id="KAF9551371.1"/>
    </source>
</evidence>